<dbReference type="Proteomes" id="UP000017836">
    <property type="component" value="Unassembled WGS sequence"/>
</dbReference>
<dbReference type="STRING" id="13333.U5D4C7"/>
<dbReference type="AlphaFoldDB" id="U5D4C7"/>
<proteinExistence type="predicted"/>
<dbReference type="PANTHER" id="PTHR13271">
    <property type="entry name" value="UNCHARACTERIZED PUTATIVE METHYLTRANSFERASE"/>
    <property type="match status" value="1"/>
</dbReference>
<dbReference type="PANTHER" id="PTHR13271:SF91">
    <property type="entry name" value="PROTEIN SET DOMAIN GROUP 40"/>
    <property type="match status" value="1"/>
</dbReference>
<evidence type="ECO:0000313" key="2">
    <source>
        <dbReference type="Proteomes" id="UP000017836"/>
    </source>
</evidence>
<organism evidence="1 2">
    <name type="scientific">Amborella trichopoda</name>
    <dbReference type="NCBI Taxonomy" id="13333"/>
    <lineage>
        <taxon>Eukaryota</taxon>
        <taxon>Viridiplantae</taxon>
        <taxon>Streptophyta</taxon>
        <taxon>Embryophyta</taxon>
        <taxon>Tracheophyta</taxon>
        <taxon>Spermatophyta</taxon>
        <taxon>Magnoliopsida</taxon>
        <taxon>Amborellales</taxon>
        <taxon>Amborellaceae</taxon>
        <taxon>Amborella</taxon>
    </lineage>
</organism>
<protein>
    <submittedName>
        <fullName evidence="1">Uncharacterized protein</fullName>
    </submittedName>
</protein>
<sequence>MDDQKGLEALLRWGAEVGISDSPHSVTSPISCLGHSLSISNFPEAGGRGLAAARELRCGELILRVPRKALMNRESLRKDGKLTPGFQRYPHLTSTQVLTVYLLAEVGKGSSSWWYPYLVQLPRTYDILATFNQFEIQALQVADAISASKKSISKLQFEWKETQGLMKEINLKPQLLSFQSWLWASATISSRTLHIPWDDAGCLCPVGDLFNYDAPEMDACISGELETKSMDQNSLRSDINIGEDSDAEECCENFQRLVDGGFEEDVGAYCFYARKRYKRGEQLSPPVHFLSLEAQGHTYGKVRKY</sequence>
<keyword evidence="2" id="KW-1185">Reference proteome</keyword>
<accession>U5D4C7</accession>
<dbReference type="InterPro" id="IPR046341">
    <property type="entry name" value="SET_dom_sf"/>
</dbReference>
<reference evidence="2" key="1">
    <citation type="journal article" date="2013" name="Science">
        <title>The Amborella genome and the evolution of flowering plants.</title>
        <authorList>
            <consortium name="Amborella Genome Project"/>
        </authorList>
    </citation>
    <scope>NUCLEOTIDE SEQUENCE [LARGE SCALE GENOMIC DNA]</scope>
</reference>
<dbReference type="InterPro" id="IPR050600">
    <property type="entry name" value="SETD3_SETD6_MTase"/>
</dbReference>
<dbReference type="HOGENOM" id="CLU_981263_0_0_1"/>
<evidence type="ECO:0000313" key="1">
    <source>
        <dbReference type="EMBL" id="ERN17050.1"/>
    </source>
</evidence>
<dbReference type="Gene3D" id="3.90.1410.10">
    <property type="entry name" value="set domain protein methyltransferase, domain 1"/>
    <property type="match status" value="1"/>
</dbReference>
<dbReference type="EMBL" id="KI392384">
    <property type="protein sequence ID" value="ERN17050.1"/>
    <property type="molecule type" value="Genomic_DNA"/>
</dbReference>
<dbReference type="Gramene" id="ERN17050">
    <property type="protein sequence ID" value="ERN17050"/>
    <property type="gene ID" value="AMTR_s00044p00046290"/>
</dbReference>
<name>U5D4C7_AMBTC</name>
<dbReference type="OMA" id="EECCENF"/>
<dbReference type="CDD" id="cd10527">
    <property type="entry name" value="SET_LSMT"/>
    <property type="match status" value="1"/>
</dbReference>
<dbReference type="SUPFAM" id="SSF82199">
    <property type="entry name" value="SET domain"/>
    <property type="match status" value="1"/>
</dbReference>
<dbReference type="eggNOG" id="KOG1337">
    <property type="taxonomic scope" value="Eukaryota"/>
</dbReference>
<gene>
    <name evidence="1" type="ORF">AMTR_s00044p00046290</name>
</gene>